<feature type="domain" description="Reverse transcriptase zinc-binding" evidence="1">
    <location>
        <begin position="3"/>
        <end position="47"/>
    </location>
</feature>
<comment type="caution">
    <text evidence="2">The sequence shown here is derived from an EMBL/GenBank/DDBJ whole genome shotgun (WGS) entry which is preliminary data.</text>
</comment>
<dbReference type="InterPro" id="IPR026960">
    <property type="entry name" value="RVT-Znf"/>
</dbReference>
<dbReference type="Pfam" id="PF13966">
    <property type="entry name" value="zf-RVT"/>
    <property type="match status" value="1"/>
</dbReference>
<reference evidence="2 3" key="1">
    <citation type="submission" date="2023-03" db="EMBL/GenBank/DDBJ databases">
        <title>WGS of Gossypium arboreum.</title>
        <authorList>
            <person name="Yu D."/>
        </authorList>
    </citation>
    <scope>NUCLEOTIDE SEQUENCE [LARGE SCALE GENOMIC DNA]</scope>
    <source>
        <tissue evidence="2">Leaf</tissue>
    </source>
</reference>
<keyword evidence="3" id="KW-1185">Reference proteome</keyword>
<dbReference type="EMBL" id="JARKNE010000002">
    <property type="protein sequence ID" value="KAK5842645.1"/>
    <property type="molecule type" value="Genomic_DNA"/>
</dbReference>
<sequence length="158" mass="18901">MSWNYIPTLGNLRHRRLVTNAKCPRCGYEDEDCHHIFKQCSTSIEVWQLLNLSWVTTFVHQNFWEWLSMFFKQGTNEQCRYFCYGLWILWHSRNQLLHERVHTTGRNLARKIQNHMAEYKGIKVNTTLSHTVRNQRNVEDLPIVKIQLMLCSTTKSSD</sequence>
<evidence type="ECO:0000259" key="1">
    <source>
        <dbReference type="Pfam" id="PF13966"/>
    </source>
</evidence>
<gene>
    <name evidence="2" type="ORF">PVK06_005023</name>
</gene>
<evidence type="ECO:0000313" key="3">
    <source>
        <dbReference type="Proteomes" id="UP001358586"/>
    </source>
</evidence>
<dbReference type="Proteomes" id="UP001358586">
    <property type="component" value="Chromosome 2"/>
</dbReference>
<name>A0ABR0QTR3_GOSAR</name>
<organism evidence="2 3">
    <name type="scientific">Gossypium arboreum</name>
    <name type="common">Tree cotton</name>
    <name type="synonym">Gossypium nanking</name>
    <dbReference type="NCBI Taxonomy" id="29729"/>
    <lineage>
        <taxon>Eukaryota</taxon>
        <taxon>Viridiplantae</taxon>
        <taxon>Streptophyta</taxon>
        <taxon>Embryophyta</taxon>
        <taxon>Tracheophyta</taxon>
        <taxon>Spermatophyta</taxon>
        <taxon>Magnoliopsida</taxon>
        <taxon>eudicotyledons</taxon>
        <taxon>Gunneridae</taxon>
        <taxon>Pentapetalae</taxon>
        <taxon>rosids</taxon>
        <taxon>malvids</taxon>
        <taxon>Malvales</taxon>
        <taxon>Malvaceae</taxon>
        <taxon>Malvoideae</taxon>
        <taxon>Gossypium</taxon>
    </lineage>
</organism>
<accession>A0ABR0QTR3</accession>
<protein>
    <recommendedName>
        <fullName evidence="1">Reverse transcriptase zinc-binding domain-containing protein</fullName>
    </recommendedName>
</protein>
<proteinExistence type="predicted"/>
<evidence type="ECO:0000313" key="2">
    <source>
        <dbReference type="EMBL" id="KAK5842645.1"/>
    </source>
</evidence>